<gene>
    <name evidence="6" type="ORF">TRFO_11353</name>
</gene>
<accession>A0A1J4J9I7</accession>
<comment type="caution">
    <text evidence="6">The sequence shown here is derived from an EMBL/GenBank/DDBJ whole genome shotgun (WGS) entry which is preliminary data.</text>
</comment>
<dbReference type="OrthoDB" id="7862313at2759"/>
<evidence type="ECO:0000313" key="7">
    <source>
        <dbReference type="Proteomes" id="UP000179807"/>
    </source>
</evidence>
<evidence type="ECO:0000313" key="6">
    <source>
        <dbReference type="EMBL" id="OHS94093.1"/>
    </source>
</evidence>
<keyword evidence="3" id="KW-0963">Cytoplasm</keyword>
<protein>
    <recommendedName>
        <fullName evidence="8">Importin N-terminal domain-containing protein</fullName>
    </recommendedName>
</protein>
<evidence type="ECO:0000256" key="1">
    <source>
        <dbReference type="ARBA" id="ARBA00004496"/>
    </source>
</evidence>
<dbReference type="RefSeq" id="XP_068347230.1">
    <property type="nucleotide sequence ID" value="XM_068495993.1"/>
</dbReference>
<dbReference type="Gene3D" id="1.25.10.10">
    <property type="entry name" value="Leucine-rich Repeat Variant"/>
    <property type="match status" value="1"/>
</dbReference>
<dbReference type="GO" id="GO:0005737">
    <property type="term" value="C:cytoplasm"/>
    <property type="evidence" value="ECO:0007669"/>
    <property type="project" value="UniProtKB-SubCell"/>
</dbReference>
<keyword evidence="4" id="KW-0677">Repeat</keyword>
<organism evidence="6 7">
    <name type="scientific">Tritrichomonas foetus</name>
    <dbReference type="NCBI Taxonomy" id="1144522"/>
    <lineage>
        <taxon>Eukaryota</taxon>
        <taxon>Metamonada</taxon>
        <taxon>Parabasalia</taxon>
        <taxon>Tritrichomonadida</taxon>
        <taxon>Tritrichomonadidae</taxon>
        <taxon>Tritrichomonas</taxon>
    </lineage>
</organism>
<evidence type="ECO:0000256" key="3">
    <source>
        <dbReference type="ARBA" id="ARBA00022490"/>
    </source>
</evidence>
<sequence length="1000" mass="111098">MSNLIELYASLNGNTDVNEITNNIITKYSDPMAINEITAILASREIPEYIRKSAAVGLKLLIKMQKDIYINDPNSAFSNLLQVLMTETDEYIGQNISNALVPIFDGYGEEWGGVTQVINQLVTSENLQSAVVGTHLLINFLPTTRIEYVAQMQQIIIPLIPKLLSVNTNTALLGFQLFSAVQLRDFPANELNLPYTQIFDQMLNIFHQSLISEDPNSGPFADCIAKSLKKSIPFDSPVNSFQKILSIASDTNIPIEERHLPMFPIKSLVKTYGKELKQLLPSAISLFLNISASQFVGTGYEDEDNSRTVINLFQKFAEVFDGDMFYNMIMGMVSRDGNPAASFASMCAIYGSDELTEQYENNIQDIMNYIFAVITIPNPSVIEICMKTLCELAYLLPDAISPYANNILKIAFQLLGSAPQSSVLIESIHLIATIFQEVDLNPTLVVGQLSALKGAFIQAPYDQLKGEIMSAIASGIYACRDDISNYAHEFVDIVGSGLDSKEPSLYISSVEALGNLMCFAKQQILDLFNQGIQLLLEKSNDPDMNLRHVCILSLVNLVNEQSSVPEDVKGFIPLVLTIAISAIGINTLSEEDIYSDSQNTSPLDIILVGFKLLKAVLKNYPSECELFARAFPKIFSDFVPYVDSNIAKQATSASVYYIMNIQPDDNSILDFYYRAIAEQKKLKRCKNCFKAYSKLLAAQCPLAIARLGQFLECAIAAVSRNLPCQKSKCVDEDERFSFDPEFMEIIYTIICDSFKVSIEIIPAAQFIQIFSSLLSKVGKAESLEILGTLGDYVSAGGSVSPEIIQYALGKLQEIDYKNGPDAVYFIRVIIKMQPNLVSPLIPNLLPFFLGQLTSEVSSNQYYWATMTNVIAALFDLAKSPTLGSSVNMTQVIPLILSKWPIQGDYDEAEFVYSSLLQYFQANTNEIGTNLELLFTVLIRTLSLKNKTFAKFNLTDDTTSNLVNFTKTLMNGKPDILNAIPQILENDQIKVEKIKQRLGLQ</sequence>
<name>A0A1J4J9I7_9EUKA</name>
<keyword evidence="5" id="KW-0653">Protein transport</keyword>
<dbReference type="AlphaFoldDB" id="A0A1J4J9I7"/>
<dbReference type="GO" id="GO:0006606">
    <property type="term" value="P:protein import into nucleus"/>
    <property type="evidence" value="ECO:0007669"/>
    <property type="project" value="InterPro"/>
</dbReference>
<evidence type="ECO:0008006" key="8">
    <source>
        <dbReference type="Google" id="ProtNLM"/>
    </source>
</evidence>
<dbReference type="VEuPathDB" id="TrichDB:TRFO_11353"/>
<dbReference type="PANTHER" id="PTHR10527">
    <property type="entry name" value="IMPORTIN BETA"/>
    <property type="match status" value="1"/>
</dbReference>
<reference evidence="6" key="1">
    <citation type="submission" date="2016-10" db="EMBL/GenBank/DDBJ databases">
        <authorList>
            <person name="Benchimol M."/>
            <person name="Almeida L.G."/>
            <person name="Vasconcelos A.T."/>
            <person name="Perreira-Neves A."/>
            <person name="Rosa I.A."/>
            <person name="Tasca T."/>
            <person name="Bogo M.R."/>
            <person name="de Souza W."/>
        </authorList>
    </citation>
    <scope>NUCLEOTIDE SEQUENCE [LARGE SCALE GENOMIC DNA]</scope>
    <source>
        <strain evidence="6">K</strain>
    </source>
</reference>
<evidence type="ECO:0000256" key="4">
    <source>
        <dbReference type="ARBA" id="ARBA00022737"/>
    </source>
</evidence>
<proteinExistence type="predicted"/>
<keyword evidence="7" id="KW-1185">Reference proteome</keyword>
<evidence type="ECO:0000256" key="5">
    <source>
        <dbReference type="ARBA" id="ARBA00022927"/>
    </source>
</evidence>
<comment type="subcellular location">
    <subcellularLocation>
        <location evidence="1">Cytoplasm</location>
    </subcellularLocation>
</comment>
<dbReference type="EMBL" id="MLAK01001348">
    <property type="protein sequence ID" value="OHS94093.1"/>
    <property type="molecule type" value="Genomic_DNA"/>
</dbReference>
<dbReference type="Proteomes" id="UP000179807">
    <property type="component" value="Unassembled WGS sequence"/>
</dbReference>
<dbReference type="GeneID" id="94830697"/>
<dbReference type="InterPro" id="IPR011989">
    <property type="entry name" value="ARM-like"/>
</dbReference>
<dbReference type="InterPro" id="IPR016024">
    <property type="entry name" value="ARM-type_fold"/>
</dbReference>
<dbReference type="InterPro" id="IPR040122">
    <property type="entry name" value="Importin_beta"/>
</dbReference>
<keyword evidence="2" id="KW-0813">Transport</keyword>
<dbReference type="SUPFAM" id="SSF48371">
    <property type="entry name" value="ARM repeat"/>
    <property type="match status" value="2"/>
</dbReference>
<evidence type="ECO:0000256" key="2">
    <source>
        <dbReference type="ARBA" id="ARBA00022448"/>
    </source>
</evidence>